<accession>A0A9D1Q8P1</accession>
<sequence length="103" mass="11386">MTFTTENNRIFCAENGRTLAEVTFPETAPGVVVIDHTWVDPSLRGQGVAGQLVKRAAGTLRSTGRKARVTCSYARDWFARHPEEADVLVDGWENDHAACRLGR</sequence>
<feature type="domain" description="N-acetyltransferase" evidence="1">
    <location>
        <begin position="2"/>
        <end position="89"/>
    </location>
</feature>
<dbReference type="Gene3D" id="3.40.630.30">
    <property type="match status" value="1"/>
</dbReference>
<proteinExistence type="predicted"/>
<evidence type="ECO:0000313" key="2">
    <source>
        <dbReference type="EMBL" id="HIW08256.1"/>
    </source>
</evidence>
<dbReference type="PROSITE" id="PS51729">
    <property type="entry name" value="GNAT_YJDJ"/>
    <property type="match status" value="1"/>
</dbReference>
<dbReference type="InterPro" id="IPR031165">
    <property type="entry name" value="GNAT_YJDJ"/>
</dbReference>
<dbReference type="InterPro" id="IPR045057">
    <property type="entry name" value="Gcn5-rel_NAT"/>
</dbReference>
<organism evidence="2 3">
    <name type="scientific">Candidatus Faecalibacterium intestinigallinarum</name>
    <dbReference type="NCBI Taxonomy" id="2838581"/>
    <lineage>
        <taxon>Bacteria</taxon>
        <taxon>Bacillati</taxon>
        <taxon>Bacillota</taxon>
        <taxon>Clostridia</taxon>
        <taxon>Eubacteriales</taxon>
        <taxon>Oscillospiraceae</taxon>
        <taxon>Faecalibacterium</taxon>
    </lineage>
</organism>
<dbReference type="CDD" id="cd04301">
    <property type="entry name" value="NAT_SF"/>
    <property type="match status" value="1"/>
</dbReference>
<protein>
    <submittedName>
        <fullName evidence="2">N-acetyltransferase</fullName>
    </submittedName>
</protein>
<evidence type="ECO:0000259" key="1">
    <source>
        <dbReference type="PROSITE" id="PS51729"/>
    </source>
</evidence>
<dbReference type="Pfam" id="PF14542">
    <property type="entry name" value="Acetyltransf_CG"/>
    <property type="match status" value="1"/>
</dbReference>
<dbReference type="SUPFAM" id="SSF55729">
    <property type="entry name" value="Acyl-CoA N-acyltransferases (Nat)"/>
    <property type="match status" value="1"/>
</dbReference>
<dbReference type="EMBL" id="DXHQ01000029">
    <property type="protein sequence ID" value="HIW08256.1"/>
    <property type="molecule type" value="Genomic_DNA"/>
</dbReference>
<name>A0A9D1Q8P1_9FIRM</name>
<gene>
    <name evidence="2" type="ORF">H9890_02500</name>
</gene>
<dbReference type="Proteomes" id="UP000823933">
    <property type="component" value="Unassembled WGS sequence"/>
</dbReference>
<dbReference type="AlphaFoldDB" id="A0A9D1Q8P1"/>
<dbReference type="PANTHER" id="PTHR31435">
    <property type="entry name" value="PROTEIN NATD1"/>
    <property type="match status" value="1"/>
</dbReference>
<reference evidence="2" key="1">
    <citation type="journal article" date="2021" name="PeerJ">
        <title>Extensive microbial diversity within the chicken gut microbiome revealed by metagenomics and culture.</title>
        <authorList>
            <person name="Gilroy R."/>
            <person name="Ravi A."/>
            <person name="Getino M."/>
            <person name="Pursley I."/>
            <person name="Horton D.L."/>
            <person name="Alikhan N.F."/>
            <person name="Baker D."/>
            <person name="Gharbi K."/>
            <person name="Hall N."/>
            <person name="Watson M."/>
            <person name="Adriaenssens E.M."/>
            <person name="Foster-Nyarko E."/>
            <person name="Jarju S."/>
            <person name="Secka A."/>
            <person name="Antonio M."/>
            <person name="Oren A."/>
            <person name="Chaudhuri R.R."/>
            <person name="La Ragione R."/>
            <person name="Hildebrand F."/>
            <person name="Pallen M.J."/>
        </authorList>
    </citation>
    <scope>NUCLEOTIDE SEQUENCE</scope>
    <source>
        <strain evidence="2">ChiHcolR34-3080</strain>
    </source>
</reference>
<comment type="caution">
    <text evidence="2">The sequence shown here is derived from an EMBL/GenBank/DDBJ whole genome shotgun (WGS) entry which is preliminary data.</text>
</comment>
<dbReference type="PANTHER" id="PTHR31435:SF10">
    <property type="entry name" value="BSR4717 PROTEIN"/>
    <property type="match status" value="1"/>
</dbReference>
<dbReference type="InterPro" id="IPR016181">
    <property type="entry name" value="Acyl_CoA_acyltransferase"/>
</dbReference>
<evidence type="ECO:0000313" key="3">
    <source>
        <dbReference type="Proteomes" id="UP000823933"/>
    </source>
</evidence>
<reference evidence="2" key="2">
    <citation type="submission" date="2021-04" db="EMBL/GenBank/DDBJ databases">
        <authorList>
            <person name="Gilroy R."/>
        </authorList>
    </citation>
    <scope>NUCLEOTIDE SEQUENCE</scope>
    <source>
        <strain evidence="2">ChiHcolR34-3080</strain>
    </source>
</reference>